<dbReference type="OrthoDB" id="6691119at2"/>
<accession>A0A0Q3WW41</accession>
<dbReference type="STRING" id="157838.AN964_06000"/>
<dbReference type="AlphaFoldDB" id="A0A0Q3WW41"/>
<dbReference type="RefSeq" id="WP_055738828.1">
    <property type="nucleotide sequence ID" value="NZ_JAAIWL010000045.1"/>
</dbReference>
<evidence type="ECO:0000256" key="1">
    <source>
        <dbReference type="SAM" id="SignalP"/>
    </source>
</evidence>
<proteinExistence type="predicted"/>
<dbReference type="Proteomes" id="UP000051888">
    <property type="component" value="Unassembled WGS sequence"/>
</dbReference>
<keyword evidence="3" id="KW-1185">Reference proteome</keyword>
<evidence type="ECO:0000313" key="2">
    <source>
        <dbReference type="EMBL" id="KQL53106.1"/>
    </source>
</evidence>
<gene>
    <name evidence="2" type="ORF">AN964_06000</name>
</gene>
<protein>
    <recommendedName>
        <fullName evidence="4">Lipoprotein</fullName>
    </recommendedName>
</protein>
<organism evidence="2 3">
    <name type="scientific">Heyndrickxia shackletonii</name>
    <dbReference type="NCBI Taxonomy" id="157838"/>
    <lineage>
        <taxon>Bacteria</taxon>
        <taxon>Bacillati</taxon>
        <taxon>Bacillota</taxon>
        <taxon>Bacilli</taxon>
        <taxon>Bacillales</taxon>
        <taxon>Bacillaceae</taxon>
        <taxon>Heyndrickxia</taxon>
    </lineage>
</organism>
<sequence>MRKFWVVFLFSLLLVGCSASGKPSNVSDEIWNGGKQYTIYINKIVEEKGEADDNFNDTLLSFLSSKSESEMSSKEREIVNNLRFLNLNFLKVRIAQLSGGDTKESLKEYNKYYDKMEKIYGKSNLVASNLDEDFIKKSLVTQVTKKTANDEGIKEAYMSEQNLSLTANEVSYNMPNNLDKPFFIEGEVKLCNYYNYGFTNEKDLFCGQLTPTNGNYSDSWYLYFHRESFDPLYQKLINGGTSEVMVTAIIPSRAYQSGQGNMARVKHIQFK</sequence>
<keyword evidence="1" id="KW-0732">Signal</keyword>
<name>A0A0Q3WW41_9BACI</name>
<evidence type="ECO:0000313" key="3">
    <source>
        <dbReference type="Proteomes" id="UP000051888"/>
    </source>
</evidence>
<feature type="signal peptide" evidence="1">
    <location>
        <begin position="1"/>
        <end position="21"/>
    </location>
</feature>
<dbReference type="EMBL" id="LJJC01000004">
    <property type="protein sequence ID" value="KQL53106.1"/>
    <property type="molecule type" value="Genomic_DNA"/>
</dbReference>
<evidence type="ECO:0008006" key="4">
    <source>
        <dbReference type="Google" id="ProtNLM"/>
    </source>
</evidence>
<dbReference type="PROSITE" id="PS51257">
    <property type="entry name" value="PROKAR_LIPOPROTEIN"/>
    <property type="match status" value="1"/>
</dbReference>
<comment type="caution">
    <text evidence="2">The sequence shown here is derived from an EMBL/GenBank/DDBJ whole genome shotgun (WGS) entry which is preliminary data.</text>
</comment>
<reference evidence="2 3" key="1">
    <citation type="submission" date="2015-09" db="EMBL/GenBank/DDBJ databases">
        <title>Genome sequencing project for genomic taxonomy and phylogenomics of Bacillus-like bacteria.</title>
        <authorList>
            <person name="Liu B."/>
            <person name="Wang J."/>
            <person name="Zhu Y."/>
            <person name="Liu G."/>
            <person name="Chen Q."/>
            <person name="Chen Z."/>
            <person name="Lan J."/>
            <person name="Che J."/>
            <person name="Ge C."/>
            <person name="Shi H."/>
            <person name="Pan Z."/>
            <person name="Liu X."/>
        </authorList>
    </citation>
    <scope>NUCLEOTIDE SEQUENCE [LARGE SCALE GENOMIC DNA]</scope>
    <source>
        <strain evidence="2 3">LMG 18435</strain>
    </source>
</reference>
<dbReference type="PATRIC" id="fig|157838.3.peg.1338"/>
<feature type="chain" id="PRO_5006209337" description="Lipoprotein" evidence="1">
    <location>
        <begin position="22"/>
        <end position="271"/>
    </location>
</feature>